<proteinExistence type="predicted"/>
<keyword evidence="2" id="KW-0472">Membrane</keyword>
<keyword evidence="3" id="KW-0732">Signal</keyword>
<comment type="caution">
    <text evidence="4">The sequence shown here is derived from an EMBL/GenBank/DDBJ whole genome shotgun (WGS) entry which is preliminary data.</text>
</comment>
<accession>A0A812LCJ1</accession>
<dbReference type="OrthoDB" id="441443at2759"/>
<organism evidence="4 5">
    <name type="scientific">Symbiodinium necroappetens</name>
    <dbReference type="NCBI Taxonomy" id="1628268"/>
    <lineage>
        <taxon>Eukaryota</taxon>
        <taxon>Sar</taxon>
        <taxon>Alveolata</taxon>
        <taxon>Dinophyceae</taxon>
        <taxon>Suessiales</taxon>
        <taxon>Symbiodiniaceae</taxon>
        <taxon>Symbiodinium</taxon>
    </lineage>
</organism>
<dbReference type="AlphaFoldDB" id="A0A812LCJ1"/>
<dbReference type="CDD" id="cd10527">
    <property type="entry name" value="SET_LSMT"/>
    <property type="match status" value="1"/>
</dbReference>
<dbReference type="Proteomes" id="UP000601435">
    <property type="component" value="Unassembled WGS sequence"/>
</dbReference>
<evidence type="ECO:0000256" key="2">
    <source>
        <dbReference type="SAM" id="Phobius"/>
    </source>
</evidence>
<reference evidence="4" key="1">
    <citation type="submission" date="2021-02" db="EMBL/GenBank/DDBJ databases">
        <authorList>
            <person name="Dougan E. K."/>
            <person name="Rhodes N."/>
            <person name="Thang M."/>
            <person name="Chan C."/>
        </authorList>
    </citation>
    <scope>NUCLEOTIDE SEQUENCE</scope>
</reference>
<dbReference type="Gene3D" id="3.90.1410.10">
    <property type="entry name" value="set domain protein methyltransferase, domain 1"/>
    <property type="match status" value="1"/>
</dbReference>
<feature type="signal peptide" evidence="3">
    <location>
        <begin position="1"/>
        <end position="32"/>
    </location>
</feature>
<dbReference type="Gene3D" id="1.20.120.1630">
    <property type="match status" value="1"/>
</dbReference>
<feature type="transmembrane region" description="Helical" evidence="2">
    <location>
        <begin position="171"/>
        <end position="204"/>
    </location>
</feature>
<dbReference type="GO" id="GO:0006656">
    <property type="term" value="P:phosphatidylcholine biosynthetic process"/>
    <property type="evidence" value="ECO:0007669"/>
    <property type="project" value="UniProtKB-UniPathway"/>
</dbReference>
<protein>
    <submittedName>
        <fullName evidence="4">Uncharacterized protein</fullName>
    </submittedName>
</protein>
<feature type="transmembrane region" description="Helical" evidence="2">
    <location>
        <begin position="127"/>
        <end position="150"/>
    </location>
</feature>
<evidence type="ECO:0000256" key="1">
    <source>
        <dbReference type="SAM" id="MobiDB-lite"/>
    </source>
</evidence>
<keyword evidence="2" id="KW-0812">Transmembrane</keyword>
<evidence type="ECO:0000256" key="3">
    <source>
        <dbReference type="SAM" id="SignalP"/>
    </source>
</evidence>
<sequence length="924" mass="100790">MAGHRFRRAPPLLLVTLCASLWLGLPSFPAFASPAKGKKQEQVSMFDMATSARKTKSKPKSRSKPGKGMAKAKPAKAKVKPFPSSTGDSFLPAQGACVALSFLPVQYPTEQLDLEKILFSPDSTFKIGLGISIVGFLIGLVSIVTVTAAMEDKSGRLATSGPFAVVRSPTYTGFIIMCAGACVMANLSPVRALFTVALAGVLALKLAEEEEALKEARPEEWMRYTKKVPFKLVPQAVPKARTWPVLLLVGASCPAPEVSALELGEAFEPAGHQADKSQRACRFFEWSGDRRGFAGHSFEDRVKAAVGEAEASQRAAVPHVRRAAAGFAVAPPRKRARRGPKGGFAKEAKLRSWLKQLGCVGVDLIEIGQKSGVWLKPDLSSEQEAAVKEGRIVLEVPRQAWIQADPTASSDADIEELLAAELLKERAKGPSSSFAPYVDFLWCRDLSHHPMFWTQEELSWLSACNGAQTAVLAMQEQAECRRAKLCERLDITVPEEDVLFALCLVESRAIQTDGVCGALVPLLDHLRNDSTAGPALIVGDEGVDGGPMVGVALHDLEPGTELRNCFEPASNLELFTQYGEVQIKDTSTDEDAVPEANAFNYVQLPIKVPAEQWRASSDSLKKVKLDILRRRAGFDFSREADGSEPFMRLPMDAMVTGRLLPTARFICMPVPPQDMEETCDELFTNLFADCDPSLLPGSELEWGGRSASSRAPPNNADELALEVKARVLVAEWFENSLRGYNKMSEKIAQELEDTLVTSSGSPTAPGDSSQLQLAEVTYAYYKAKRKDGRTGKSRAPKTCRVLSSRPSDKTVIVQFLENGVRHTIPEDWLVREADKGSAAAEKGGQQLASAHRARGLLAMALLGSQSSIIQACYEMLLNVLQIGQGILDCKQEQERRFMVQQLQQAWQEESDMLLQCQSENQEPA</sequence>
<dbReference type="PANTHER" id="PTHR13271">
    <property type="entry name" value="UNCHARACTERIZED PUTATIVE METHYLTRANSFERASE"/>
    <property type="match status" value="1"/>
</dbReference>
<dbReference type="GO" id="GO:0016279">
    <property type="term" value="F:protein-lysine N-methyltransferase activity"/>
    <property type="evidence" value="ECO:0007669"/>
    <property type="project" value="TreeGrafter"/>
</dbReference>
<dbReference type="PANTHER" id="PTHR13271:SF151">
    <property type="entry name" value="SET DOMAIN-CONTAINING PROTEIN 4"/>
    <property type="match status" value="1"/>
</dbReference>
<feature type="region of interest" description="Disordered" evidence="1">
    <location>
        <begin position="48"/>
        <end position="83"/>
    </location>
</feature>
<dbReference type="SUPFAM" id="SSF82199">
    <property type="entry name" value="SET domain"/>
    <property type="match status" value="1"/>
</dbReference>
<gene>
    <name evidence="4" type="ORF">SNEC2469_LOCUS4671</name>
</gene>
<evidence type="ECO:0000313" key="4">
    <source>
        <dbReference type="EMBL" id="CAE7244588.1"/>
    </source>
</evidence>
<feature type="chain" id="PRO_5032994684" evidence="3">
    <location>
        <begin position="33"/>
        <end position="924"/>
    </location>
</feature>
<dbReference type="InterPro" id="IPR050600">
    <property type="entry name" value="SETD3_SETD6_MTase"/>
</dbReference>
<name>A0A812LCJ1_9DINO</name>
<evidence type="ECO:0000313" key="5">
    <source>
        <dbReference type="Proteomes" id="UP000601435"/>
    </source>
</evidence>
<keyword evidence="2" id="KW-1133">Transmembrane helix</keyword>
<feature type="compositionally biased region" description="Basic residues" evidence="1">
    <location>
        <begin position="53"/>
        <end position="65"/>
    </location>
</feature>
<dbReference type="EMBL" id="CAJNJA010009248">
    <property type="protein sequence ID" value="CAE7244588.1"/>
    <property type="molecule type" value="Genomic_DNA"/>
</dbReference>
<keyword evidence="5" id="KW-1185">Reference proteome</keyword>
<dbReference type="UniPathway" id="UPA00753"/>
<dbReference type="InterPro" id="IPR046341">
    <property type="entry name" value="SET_dom_sf"/>
</dbReference>